<dbReference type="SUPFAM" id="SSF55781">
    <property type="entry name" value="GAF domain-like"/>
    <property type="match status" value="1"/>
</dbReference>
<dbReference type="GO" id="GO:0003700">
    <property type="term" value="F:DNA-binding transcription factor activity"/>
    <property type="evidence" value="ECO:0007669"/>
    <property type="project" value="TreeGrafter"/>
</dbReference>
<keyword evidence="2" id="KW-0238">DNA-binding</keyword>
<evidence type="ECO:0000259" key="4">
    <source>
        <dbReference type="PROSITE" id="PS51077"/>
    </source>
</evidence>
<dbReference type="Proteomes" id="UP000195569">
    <property type="component" value="Unassembled WGS sequence"/>
</dbReference>
<evidence type="ECO:0000256" key="3">
    <source>
        <dbReference type="ARBA" id="ARBA00023163"/>
    </source>
</evidence>
<dbReference type="Pfam" id="PF09339">
    <property type="entry name" value="HTH_IclR"/>
    <property type="match status" value="1"/>
</dbReference>
<dbReference type="InterPro" id="IPR036390">
    <property type="entry name" value="WH_DNA-bd_sf"/>
</dbReference>
<feature type="domain" description="HTH iclR-type" evidence="4">
    <location>
        <begin position="14"/>
        <end position="76"/>
    </location>
</feature>
<dbReference type="InterPro" id="IPR050707">
    <property type="entry name" value="HTH_MetabolicPath_Reg"/>
</dbReference>
<dbReference type="RefSeq" id="WP_087736743.1">
    <property type="nucleotide sequence ID" value="NZ_CYGY02000047.1"/>
</dbReference>
<gene>
    <name evidence="6" type="ORF">BN2476_470088</name>
</gene>
<dbReference type="InterPro" id="IPR005471">
    <property type="entry name" value="Tscrpt_reg_IclR_N"/>
</dbReference>
<dbReference type="SUPFAM" id="SSF46785">
    <property type="entry name" value="Winged helix' DNA-binding domain"/>
    <property type="match status" value="1"/>
</dbReference>
<dbReference type="Gene3D" id="3.30.450.40">
    <property type="match status" value="1"/>
</dbReference>
<dbReference type="Pfam" id="PF01614">
    <property type="entry name" value="IclR_C"/>
    <property type="match status" value="1"/>
</dbReference>
<feature type="domain" description="IclR-ED" evidence="5">
    <location>
        <begin position="77"/>
        <end position="259"/>
    </location>
</feature>
<keyword evidence="7" id="KW-1185">Reference proteome</keyword>
<keyword evidence="3" id="KW-0804">Transcription</keyword>
<evidence type="ECO:0008006" key="8">
    <source>
        <dbReference type="Google" id="ProtNLM"/>
    </source>
</evidence>
<evidence type="ECO:0000313" key="7">
    <source>
        <dbReference type="Proteomes" id="UP000195569"/>
    </source>
</evidence>
<proteinExistence type="predicted"/>
<dbReference type="AlphaFoldDB" id="A0A1N7SE66"/>
<accession>A0A1N7SE66</accession>
<dbReference type="GO" id="GO:0045892">
    <property type="term" value="P:negative regulation of DNA-templated transcription"/>
    <property type="evidence" value="ECO:0007669"/>
    <property type="project" value="TreeGrafter"/>
</dbReference>
<organism evidence="6 7">
    <name type="scientific">Paraburkholderia piptadeniae</name>
    <dbReference type="NCBI Taxonomy" id="1701573"/>
    <lineage>
        <taxon>Bacteria</taxon>
        <taxon>Pseudomonadati</taxon>
        <taxon>Pseudomonadota</taxon>
        <taxon>Betaproteobacteria</taxon>
        <taxon>Burkholderiales</taxon>
        <taxon>Burkholderiaceae</taxon>
        <taxon>Paraburkholderia</taxon>
    </lineage>
</organism>
<dbReference type="OrthoDB" id="6687062at2"/>
<protein>
    <recommendedName>
        <fullName evidence="8">IclR family transcriptional regulator</fullName>
    </recommendedName>
</protein>
<dbReference type="FunFam" id="1.10.10.10:FF:000056">
    <property type="entry name" value="IclR family transcriptional regulator"/>
    <property type="match status" value="1"/>
</dbReference>
<dbReference type="PANTHER" id="PTHR30136">
    <property type="entry name" value="HELIX-TURN-HELIX TRANSCRIPTIONAL REGULATOR, ICLR FAMILY"/>
    <property type="match status" value="1"/>
</dbReference>
<evidence type="ECO:0000259" key="5">
    <source>
        <dbReference type="PROSITE" id="PS51078"/>
    </source>
</evidence>
<dbReference type="EMBL" id="CYGY02000047">
    <property type="protein sequence ID" value="SIT45630.1"/>
    <property type="molecule type" value="Genomic_DNA"/>
</dbReference>
<dbReference type="SMART" id="SM00346">
    <property type="entry name" value="HTH_ICLR"/>
    <property type="match status" value="1"/>
</dbReference>
<dbReference type="GO" id="GO:0003677">
    <property type="term" value="F:DNA binding"/>
    <property type="evidence" value="ECO:0007669"/>
    <property type="project" value="UniProtKB-KW"/>
</dbReference>
<dbReference type="InterPro" id="IPR014757">
    <property type="entry name" value="Tscrpt_reg_IclR_C"/>
</dbReference>
<dbReference type="InterPro" id="IPR029016">
    <property type="entry name" value="GAF-like_dom_sf"/>
</dbReference>
<reference evidence="6" key="1">
    <citation type="submission" date="2016-12" db="EMBL/GenBank/DDBJ databases">
        <authorList>
            <person name="Moulin L."/>
        </authorList>
    </citation>
    <scope>NUCLEOTIDE SEQUENCE [LARGE SCALE GENOMIC DNA]</scope>
    <source>
        <strain evidence="6">STM 7183</strain>
    </source>
</reference>
<dbReference type="PANTHER" id="PTHR30136:SF8">
    <property type="entry name" value="TRANSCRIPTIONAL REGULATORY PROTEIN"/>
    <property type="match status" value="1"/>
</dbReference>
<dbReference type="InterPro" id="IPR036388">
    <property type="entry name" value="WH-like_DNA-bd_sf"/>
</dbReference>
<dbReference type="PROSITE" id="PS51077">
    <property type="entry name" value="HTH_ICLR"/>
    <property type="match status" value="1"/>
</dbReference>
<keyword evidence="1" id="KW-0805">Transcription regulation</keyword>
<dbReference type="Gene3D" id="1.10.10.10">
    <property type="entry name" value="Winged helix-like DNA-binding domain superfamily/Winged helix DNA-binding domain"/>
    <property type="match status" value="1"/>
</dbReference>
<dbReference type="PROSITE" id="PS51078">
    <property type="entry name" value="ICLR_ED"/>
    <property type="match status" value="1"/>
</dbReference>
<sequence length="268" mass="27798">MATSSTRTSSRQTVQSAEIGAEILKALARLGPAASLTALSEAAGMPPAKAHRYLQAMIASGLAAQEKQSGRYTLGPEAIKIGMAAIAQIDVVGGISELLPALRDDTGHTCFLAVWGSQGATVVRTLESLGEVTVLTRTGAKMPLLRSATGLMFAAWLPPRERDAEASNEPADLNAQLHDPASPLCARLEAIRRSGICFVQGLMVPGIDAMAAPVFDARSEIVGVLTLIGTDNALDPSPDGVHARKLAAFARAASARLGAPDGSVALRR</sequence>
<evidence type="ECO:0000256" key="2">
    <source>
        <dbReference type="ARBA" id="ARBA00023125"/>
    </source>
</evidence>
<evidence type="ECO:0000256" key="1">
    <source>
        <dbReference type="ARBA" id="ARBA00023015"/>
    </source>
</evidence>
<comment type="caution">
    <text evidence="6">The sequence shown here is derived from an EMBL/GenBank/DDBJ whole genome shotgun (WGS) entry which is preliminary data.</text>
</comment>
<evidence type="ECO:0000313" key="6">
    <source>
        <dbReference type="EMBL" id="SIT45630.1"/>
    </source>
</evidence>
<name>A0A1N7SE66_9BURK</name>